<evidence type="ECO:0000313" key="5">
    <source>
        <dbReference type="Proteomes" id="UP000193689"/>
    </source>
</evidence>
<proteinExistence type="predicted"/>
<evidence type="ECO:0000256" key="2">
    <source>
        <dbReference type="SAM" id="MobiDB-lite"/>
    </source>
</evidence>
<dbReference type="Pfam" id="PF23397">
    <property type="entry name" value="DUF7104"/>
    <property type="match status" value="3"/>
</dbReference>
<protein>
    <recommendedName>
        <fullName evidence="3">Nephrocystin 3-like N-terminal domain-containing protein</fullName>
    </recommendedName>
</protein>
<dbReference type="Gene3D" id="1.20.5.340">
    <property type="match status" value="1"/>
</dbReference>
<dbReference type="STRING" id="1141098.A0A1Y2EHU5"/>
<name>A0A1Y2EHU5_9PEZI</name>
<dbReference type="AlphaFoldDB" id="A0A1Y2EHU5"/>
<dbReference type="EMBL" id="MCFJ01000002">
    <property type="protein sequence ID" value="ORY70345.1"/>
    <property type="molecule type" value="Genomic_DNA"/>
</dbReference>
<comment type="caution">
    <text evidence="4">The sequence shown here is derived from an EMBL/GenBank/DDBJ whole genome shotgun (WGS) entry which is preliminary data.</text>
</comment>
<dbReference type="PANTHER" id="PTHR10039">
    <property type="entry name" value="AMELOGENIN"/>
    <property type="match status" value="1"/>
</dbReference>
<dbReference type="InParanoid" id="A0A1Y2EHU5"/>
<keyword evidence="1" id="KW-0677">Repeat</keyword>
<feature type="domain" description="Nephrocystin 3-like N-terminal" evidence="3">
    <location>
        <begin position="112"/>
        <end position="231"/>
    </location>
</feature>
<sequence length="723" mass="83457">MDGYADSTEDVEGLRRSRTALDQYESTYPGQFDITSGARVHVGNTINYDKGNDDTAKKCRRDLFLTDPLEDKNNLKRKKGNRAPNTCEWILDTEELAKWQDSGPIIWLYGEGKTVLPFFCDSSFETRRTATAVMRGLLYQLVTQHPSLLRYLLPQYHDRGRNLFASFDALWATFMDAVADKDTGEKLCIIDALDECDQESQETLLKQLRKSFGPDGRSVYTPNIRILITSRLYTEIKEYLEEFAKKDIASYPQAKEDIIRLIDSKSAYLQKKKGYTDHTKEKVKAVLRSKAEGTFLWVGIVCEELDRVASKDATKLLQDLPKGLDGIYAKLLQLAFTKTNDQQIIESILNFVTVSLRPLTLLELSEACRLHKDKNEKERVEYTRDNVNSCRLMLVVQHEKVLLLHQTERKDPMNNELLSYSTQFWPEHAKLAAEEFCILEHHIEFFTLQSSSREAWRDRYRGKYQTTLPKYFSIFHIAAQWDIPIIVNHIFLEETNHDNAMSRYRKIGEFDDIKYLDSDRQTLLKVAASFGSIRVINCFLQWGVKAMDITEKVIKAAAENKYSGKEVMALLLDRRGDQITITEEVIKAVAENEDSGKEVMALLLDRRRDQITITEEVVKAAAQNLIRGKEGLWCQIQGVTRCTKSHVITSHWVLARHPSAEQKDRDQIQQSIYHIELSDYRNIKVKIRSHRKIREYPTYDTIKPGNANLKSKKAREVPEAINQ</sequence>
<evidence type="ECO:0000259" key="3">
    <source>
        <dbReference type="Pfam" id="PF24883"/>
    </source>
</evidence>
<reference evidence="4 5" key="1">
    <citation type="submission" date="2016-07" db="EMBL/GenBank/DDBJ databases">
        <title>Pervasive Adenine N6-methylation of Active Genes in Fungi.</title>
        <authorList>
            <consortium name="DOE Joint Genome Institute"/>
            <person name="Mondo S.J."/>
            <person name="Dannebaum R.O."/>
            <person name="Kuo R.C."/>
            <person name="Labutti K."/>
            <person name="Haridas S."/>
            <person name="Kuo A."/>
            <person name="Salamov A."/>
            <person name="Ahrendt S.R."/>
            <person name="Lipzen A."/>
            <person name="Sullivan W."/>
            <person name="Andreopoulos W.B."/>
            <person name="Clum A."/>
            <person name="Lindquist E."/>
            <person name="Daum C."/>
            <person name="Ramamoorthy G.K."/>
            <person name="Gryganskyi A."/>
            <person name="Culley D."/>
            <person name="Magnuson J.K."/>
            <person name="James T.Y."/>
            <person name="O'Malley M.A."/>
            <person name="Stajich J.E."/>
            <person name="Spatafora J.W."/>
            <person name="Visel A."/>
            <person name="Grigoriev I.V."/>
        </authorList>
    </citation>
    <scope>NUCLEOTIDE SEQUENCE [LARGE SCALE GENOMIC DNA]</scope>
    <source>
        <strain evidence="4 5">CBS 129021</strain>
    </source>
</reference>
<dbReference type="RefSeq" id="XP_040720295.1">
    <property type="nucleotide sequence ID" value="XM_040858003.1"/>
</dbReference>
<accession>A0A1Y2EHU5</accession>
<feature type="compositionally biased region" description="Basic and acidic residues" evidence="2">
    <location>
        <begin position="714"/>
        <end position="723"/>
    </location>
</feature>
<gene>
    <name evidence="4" type="ORF">BCR38DRAFT_405961</name>
</gene>
<dbReference type="InterPro" id="IPR055530">
    <property type="entry name" value="DUF7104"/>
</dbReference>
<organism evidence="4 5">
    <name type="scientific">Pseudomassariella vexata</name>
    <dbReference type="NCBI Taxonomy" id="1141098"/>
    <lineage>
        <taxon>Eukaryota</taxon>
        <taxon>Fungi</taxon>
        <taxon>Dikarya</taxon>
        <taxon>Ascomycota</taxon>
        <taxon>Pezizomycotina</taxon>
        <taxon>Sordariomycetes</taxon>
        <taxon>Xylariomycetidae</taxon>
        <taxon>Amphisphaeriales</taxon>
        <taxon>Pseudomassariaceae</taxon>
        <taxon>Pseudomassariella</taxon>
    </lineage>
</organism>
<dbReference type="GeneID" id="63774215"/>
<dbReference type="InterPro" id="IPR056884">
    <property type="entry name" value="NPHP3-like_N"/>
</dbReference>
<evidence type="ECO:0000313" key="4">
    <source>
        <dbReference type="EMBL" id="ORY70345.1"/>
    </source>
</evidence>
<keyword evidence="5" id="KW-1185">Reference proteome</keyword>
<feature type="region of interest" description="Disordered" evidence="2">
    <location>
        <begin position="704"/>
        <end position="723"/>
    </location>
</feature>
<evidence type="ECO:0000256" key="1">
    <source>
        <dbReference type="ARBA" id="ARBA00022737"/>
    </source>
</evidence>
<dbReference type="PANTHER" id="PTHR10039:SF14">
    <property type="entry name" value="NACHT DOMAIN-CONTAINING PROTEIN"/>
    <property type="match status" value="1"/>
</dbReference>
<dbReference type="Proteomes" id="UP000193689">
    <property type="component" value="Unassembled WGS sequence"/>
</dbReference>
<dbReference type="Pfam" id="PF24883">
    <property type="entry name" value="NPHP3_N"/>
    <property type="match status" value="1"/>
</dbReference>
<dbReference type="OrthoDB" id="626167at2759"/>